<dbReference type="Proteomes" id="UP001590951">
    <property type="component" value="Unassembled WGS sequence"/>
</dbReference>
<proteinExistence type="predicted"/>
<feature type="region of interest" description="Disordered" evidence="1">
    <location>
        <begin position="1"/>
        <end position="28"/>
    </location>
</feature>
<gene>
    <name evidence="2" type="ORF">ABVK25_008839</name>
</gene>
<dbReference type="EMBL" id="JBHFEH010000041">
    <property type="protein sequence ID" value="KAL2050941.1"/>
    <property type="molecule type" value="Genomic_DNA"/>
</dbReference>
<evidence type="ECO:0000256" key="1">
    <source>
        <dbReference type="SAM" id="MobiDB-lite"/>
    </source>
</evidence>
<protein>
    <submittedName>
        <fullName evidence="2">Uncharacterized protein</fullName>
    </submittedName>
</protein>
<name>A0ABR4B202_9LECA</name>
<evidence type="ECO:0000313" key="3">
    <source>
        <dbReference type="Proteomes" id="UP001590951"/>
    </source>
</evidence>
<comment type="caution">
    <text evidence="2">The sequence shown here is derived from an EMBL/GenBank/DDBJ whole genome shotgun (WGS) entry which is preliminary data.</text>
</comment>
<sequence length="124" mass="14271">MPLTNPPEIPKGQKRKRGHGKPGSYYDTPTRAKVQGIVEFCEAEEVALNFDTPLKRKAAKHFHVSGASGYDFVKMSRVRSFHNREEPNETRGRKYKGYTGQDREADSIWEEVVIEFEGKILTWE</sequence>
<keyword evidence="3" id="KW-1185">Reference proteome</keyword>
<evidence type="ECO:0000313" key="2">
    <source>
        <dbReference type="EMBL" id="KAL2050941.1"/>
    </source>
</evidence>
<organism evidence="2 3">
    <name type="scientific">Lepraria finkii</name>
    <dbReference type="NCBI Taxonomy" id="1340010"/>
    <lineage>
        <taxon>Eukaryota</taxon>
        <taxon>Fungi</taxon>
        <taxon>Dikarya</taxon>
        <taxon>Ascomycota</taxon>
        <taxon>Pezizomycotina</taxon>
        <taxon>Lecanoromycetes</taxon>
        <taxon>OSLEUM clade</taxon>
        <taxon>Lecanoromycetidae</taxon>
        <taxon>Lecanorales</taxon>
        <taxon>Lecanorineae</taxon>
        <taxon>Stereocaulaceae</taxon>
        <taxon>Lepraria</taxon>
    </lineage>
</organism>
<reference evidence="2 3" key="1">
    <citation type="submission" date="2024-09" db="EMBL/GenBank/DDBJ databases">
        <title>Rethinking Asexuality: The Enigmatic Case of Functional Sexual Genes in Lepraria (Stereocaulaceae).</title>
        <authorList>
            <person name="Doellman M."/>
            <person name="Sun Y."/>
            <person name="Barcenas-Pena A."/>
            <person name="Lumbsch H.T."/>
            <person name="Grewe F."/>
        </authorList>
    </citation>
    <scope>NUCLEOTIDE SEQUENCE [LARGE SCALE GENOMIC DNA]</scope>
    <source>
        <strain evidence="2 3">Grewe 0041</strain>
    </source>
</reference>
<accession>A0ABR4B202</accession>